<evidence type="ECO:0000313" key="3">
    <source>
        <dbReference type="EMBL" id="SEU02361.1"/>
    </source>
</evidence>
<evidence type="ECO:0000256" key="1">
    <source>
        <dbReference type="PIRSR" id="PIRSR613078-1"/>
    </source>
</evidence>
<dbReference type="PANTHER" id="PTHR48100:SF59">
    <property type="entry name" value="ADENOSYLCOBALAMIN_ALPHA-RIBAZOLE PHOSPHATASE"/>
    <property type="match status" value="1"/>
</dbReference>
<dbReference type="AlphaFoldDB" id="A0A1I0IY93"/>
<dbReference type="CDD" id="cd07067">
    <property type="entry name" value="HP_PGM_like"/>
    <property type="match status" value="1"/>
</dbReference>
<dbReference type="PROSITE" id="PS00175">
    <property type="entry name" value="PG_MUTASE"/>
    <property type="match status" value="1"/>
</dbReference>
<reference evidence="3 4" key="1">
    <citation type="submission" date="2016-10" db="EMBL/GenBank/DDBJ databases">
        <authorList>
            <person name="de Groot N.N."/>
        </authorList>
    </citation>
    <scope>NUCLEOTIDE SEQUENCE [LARGE SCALE GENOMIC DNA]</scope>
    <source>
        <strain evidence="3 4">DSM 17862</strain>
    </source>
</reference>
<protein>
    <submittedName>
        <fullName evidence="3">Probable phosphoglycerate mutase</fullName>
    </submittedName>
</protein>
<dbReference type="Gene3D" id="3.40.50.1240">
    <property type="entry name" value="Phosphoglycerate mutase-like"/>
    <property type="match status" value="1"/>
</dbReference>
<organism evidence="3 4">
    <name type="scientific">Paracoccus homiensis</name>
    <dbReference type="NCBI Taxonomy" id="364199"/>
    <lineage>
        <taxon>Bacteria</taxon>
        <taxon>Pseudomonadati</taxon>
        <taxon>Pseudomonadota</taxon>
        <taxon>Alphaproteobacteria</taxon>
        <taxon>Rhodobacterales</taxon>
        <taxon>Paracoccaceae</taxon>
        <taxon>Paracoccus</taxon>
    </lineage>
</organism>
<keyword evidence="4" id="KW-1185">Reference proteome</keyword>
<dbReference type="InterPro" id="IPR050275">
    <property type="entry name" value="PGM_Phosphatase"/>
</dbReference>
<dbReference type="InterPro" id="IPR001345">
    <property type="entry name" value="PG/BPGM_mutase_AS"/>
</dbReference>
<gene>
    <name evidence="3" type="ORF">SAMN04489858_1209</name>
</gene>
<dbReference type="GO" id="GO:0016791">
    <property type="term" value="F:phosphatase activity"/>
    <property type="evidence" value="ECO:0007669"/>
    <property type="project" value="TreeGrafter"/>
</dbReference>
<sequence length="196" mass="22193">MAAFIGDFGRGGMAYPDLYLMRHGETEWNVAGRLQGRLDSPLTPRGIRQAQRQHDLIGNLHLDRYSSPQPRAVLTAQTVFGTTDFAQDDRLAEIDVGDFTGLSLPELQSSHPQVFKNTGIFWYDRTPNGERFAQLQHRVTAFLRDLSGPAMVVTHGVTLRMLRLVAMAWPMDRLAELTVEQGAVHIVRNCRHEVWR</sequence>
<feature type="active site" description="Proton donor/acceptor" evidence="1">
    <location>
        <position position="93"/>
    </location>
</feature>
<dbReference type="Pfam" id="PF00300">
    <property type="entry name" value="His_Phos_1"/>
    <property type="match status" value="1"/>
</dbReference>
<dbReference type="STRING" id="364199.SAMN04489858_1209"/>
<dbReference type="PANTHER" id="PTHR48100">
    <property type="entry name" value="BROAD-SPECIFICITY PHOSPHATASE YOR283W-RELATED"/>
    <property type="match status" value="1"/>
</dbReference>
<dbReference type="InterPro" id="IPR029033">
    <property type="entry name" value="His_PPase_superfam"/>
</dbReference>
<dbReference type="InterPro" id="IPR013078">
    <property type="entry name" value="His_Pase_superF_clade-1"/>
</dbReference>
<evidence type="ECO:0000256" key="2">
    <source>
        <dbReference type="PIRSR" id="PIRSR613078-2"/>
    </source>
</evidence>
<feature type="active site" description="Tele-phosphohistidine intermediate" evidence="1">
    <location>
        <position position="23"/>
    </location>
</feature>
<dbReference type="GO" id="GO:0005737">
    <property type="term" value="C:cytoplasm"/>
    <property type="evidence" value="ECO:0007669"/>
    <property type="project" value="TreeGrafter"/>
</dbReference>
<dbReference type="Proteomes" id="UP000199180">
    <property type="component" value="Unassembled WGS sequence"/>
</dbReference>
<feature type="binding site" evidence="2">
    <location>
        <begin position="22"/>
        <end position="29"/>
    </location>
    <ligand>
        <name>substrate</name>
    </ligand>
</feature>
<dbReference type="SUPFAM" id="SSF53254">
    <property type="entry name" value="Phosphoglycerate mutase-like"/>
    <property type="match status" value="1"/>
</dbReference>
<accession>A0A1I0IY93</accession>
<dbReference type="SMART" id="SM00855">
    <property type="entry name" value="PGAM"/>
    <property type="match status" value="1"/>
</dbReference>
<proteinExistence type="predicted"/>
<evidence type="ECO:0000313" key="4">
    <source>
        <dbReference type="Proteomes" id="UP000199180"/>
    </source>
</evidence>
<dbReference type="EMBL" id="FOHO01000020">
    <property type="protein sequence ID" value="SEU02361.1"/>
    <property type="molecule type" value="Genomic_DNA"/>
</dbReference>
<name>A0A1I0IY93_9RHOB</name>
<feature type="binding site" evidence="2">
    <location>
        <position position="71"/>
    </location>
    <ligand>
        <name>substrate</name>
    </ligand>
</feature>
<dbReference type="PIRSF" id="PIRSF000709">
    <property type="entry name" value="6PFK_2-Ptase"/>
    <property type="match status" value="1"/>
</dbReference>